<protein>
    <submittedName>
        <fullName evidence="2">Putative methyltransferase YcgJ</fullName>
        <ecNumber evidence="2">2.1.1.-</ecNumber>
    </submittedName>
</protein>
<organism evidence="2 3">
    <name type="scientific">Novipirellula aureliae</name>
    <dbReference type="NCBI Taxonomy" id="2527966"/>
    <lineage>
        <taxon>Bacteria</taxon>
        <taxon>Pseudomonadati</taxon>
        <taxon>Planctomycetota</taxon>
        <taxon>Planctomycetia</taxon>
        <taxon>Pirellulales</taxon>
        <taxon>Pirellulaceae</taxon>
        <taxon>Novipirellula</taxon>
    </lineage>
</organism>
<dbReference type="CDD" id="cd02440">
    <property type="entry name" value="AdoMet_MTases"/>
    <property type="match status" value="1"/>
</dbReference>
<feature type="domain" description="Methyltransferase type 11" evidence="1">
    <location>
        <begin position="70"/>
        <end position="164"/>
    </location>
</feature>
<dbReference type="InterPro" id="IPR050508">
    <property type="entry name" value="Methyltransf_Superfamily"/>
</dbReference>
<dbReference type="EC" id="2.1.1.-" evidence="2"/>
<evidence type="ECO:0000313" key="2">
    <source>
        <dbReference type="EMBL" id="TWU37715.1"/>
    </source>
</evidence>
<gene>
    <name evidence="2" type="primary">ycgJ</name>
    <name evidence="2" type="ORF">Q31b_45040</name>
</gene>
<evidence type="ECO:0000313" key="3">
    <source>
        <dbReference type="Proteomes" id="UP000315471"/>
    </source>
</evidence>
<dbReference type="Pfam" id="PF08241">
    <property type="entry name" value="Methyltransf_11"/>
    <property type="match status" value="1"/>
</dbReference>
<dbReference type="EMBL" id="SJPY01000007">
    <property type="protein sequence ID" value="TWU37715.1"/>
    <property type="molecule type" value="Genomic_DNA"/>
</dbReference>
<keyword evidence="2" id="KW-0489">Methyltransferase</keyword>
<dbReference type="PANTHER" id="PTHR42912">
    <property type="entry name" value="METHYLTRANSFERASE"/>
    <property type="match status" value="1"/>
</dbReference>
<dbReference type="GO" id="GO:0008757">
    <property type="term" value="F:S-adenosylmethionine-dependent methyltransferase activity"/>
    <property type="evidence" value="ECO:0007669"/>
    <property type="project" value="InterPro"/>
</dbReference>
<sequence length="230" mass="25834">MVRVRRRIELKVLTLMSLTAVEAKKSIEPHRSRLYKNLVPVYQNVWPAVAKRNIRIGIASLNIEPGKEILEVGVGTGLSLDCYPRDIRLTGVDLSEKMLEEAQNLIEERQWSHVEVEPGNAESLNFADDSFDVVTSFHTISVVSDPHAMMSEVVRVCRPGGRILLVNHFRSDNPMIARVVDSAGNITKHLGWRTDLDLGEVIAKLPIQVDHCYKANPLSFFTILEATVLK</sequence>
<evidence type="ECO:0000259" key="1">
    <source>
        <dbReference type="Pfam" id="PF08241"/>
    </source>
</evidence>
<accession>A0A5C6DNF0</accession>
<proteinExistence type="predicted"/>
<dbReference type="SUPFAM" id="SSF53335">
    <property type="entry name" value="S-adenosyl-L-methionine-dependent methyltransferases"/>
    <property type="match status" value="1"/>
</dbReference>
<reference evidence="2 3" key="1">
    <citation type="submission" date="2019-02" db="EMBL/GenBank/DDBJ databases">
        <title>Deep-cultivation of Planctomycetes and their phenomic and genomic characterization uncovers novel biology.</title>
        <authorList>
            <person name="Wiegand S."/>
            <person name="Jogler M."/>
            <person name="Boedeker C."/>
            <person name="Pinto D."/>
            <person name="Vollmers J."/>
            <person name="Rivas-Marin E."/>
            <person name="Kohn T."/>
            <person name="Peeters S.H."/>
            <person name="Heuer A."/>
            <person name="Rast P."/>
            <person name="Oberbeckmann S."/>
            <person name="Bunk B."/>
            <person name="Jeske O."/>
            <person name="Meyerdierks A."/>
            <person name="Storesund J.E."/>
            <person name="Kallscheuer N."/>
            <person name="Luecker S."/>
            <person name="Lage O.M."/>
            <person name="Pohl T."/>
            <person name="Merkel B.J."/>
            <person name="Hornburger P."/>
            <person name="Mueller R.-W."/>
            <person name="Bruemmer F."/>
            <person name="Labrenz M."/>
            <person name="Spormann A.M."/>
            <person name="Op Den Camp H."/>
            <person name="Overmann J."/>
            <person name="Amann R."/>
            <person name="Jetten M.S.M."/>
            <person name="Mascher T."/>
            <person name="Medema M.H."/>
            <person name="Devos D.P."/>
            <person name="Kaster A.-K."/>
            <person name="Ovreas L."/>
            <person name="Rohde M."/>
            <person name="Galperin M.Y."/>
            <person name="Jogler C."/>
        </authorList>
    </citation>
    <scope>NUCLEOTIDE SEQUENCE [LARGE SCALE GENOMIC DNA]</scope>
    <source>
        <strain evidence="2 3">Q31b</strain>
    </source>
</reference>
<dbReference type="Proteomes" id="UP000315471">
    <property type="component" value="Unassembled WGS sequence"/>
</dbReference>
<dbReference type="GO" id="GO:0032259">
    <property type="term" value="P:methylation"/>
    <property type="evidence" value="ECO:0007669"/>
    <property type="project" value="UniProtKB-KW"/>
</dbReference>
<dbReference type="Gene3D" id="3.40.50.150">
    <property type="entry name" value="Vaccinia Virus protein VP39"/>
    <property type="match status" value="1"/>
</dbReference>
<keyword evidence="2" id="KW-0808">Transferase</keyword>
<dbReference type="PANTHER" id="PTHR42912:SF93">
    <property type="entry name" value="N6-ADENOSINE-METHYLTRANSFERASE TMT1A"/>
    <property type="match status" value="1"/>
</dbReference>
<name>A0A5C6DNF0_9BACT</name>
<dbReference type="InterPro" id="IPR029063">
    <property type="entry name" value="SAM-dependent_MTases_sf"/>
</dbReference>
<dbReference type="InterPro" id="IPR013216">
    <property type="entry name" value="Methyltransf_11"/>
</dbReference>
<dbReference type="AlphaFoldDB" id="A0A5C6DNF0"/>
<keyword evidence="3" id="KW-1185">Reference proteome</keyword>
<comment type="caution">
    <text evidence="2">The sequence shown here is derived from an EMBL/GenBank/DDBJ whole genome shotgun (WGS) entry which is preliminary data.</text>
</comment>